<dbReference type="VEuPathDB" id="FungiDB:MCYG_07391"/>
<organism evidence="1 2">
    <name type="scientific">Arthroderma otae (strain ATCC MYA-4605 / CBS 113480)</name>
    <name type="common">Microsporum canis</name>
    <dbReference type="NCBI Taxonomy" id="554155"/>
    <lineage>
        <taxon>Eukaryota</taxon>
        <taxon>Fungi</taxon>
        <taxon>Dikarya</taxon>
        <taxon>Ascomycota</taxon>
        <taxon>Pezizomycotina</taxon>
        <taxon>Eurotiomycetes</taxon>
        <taxon>Eurotiomycetidae</taxon>
        <taxon>Onygenales</taxon>
        <taxon>Arthrodermataceae</taxon>
        <taxon>Microsporum</taxon>
    </lineage>
</organism>
<gene>
    <name evidence="1" type="ORF">MCYG_07391</name>
</gene>
<dbReference type="HOGENOM" id="CLU_2084321_0_0_1"/>
<protein>
    <submittedName>
        <fullName evidence="1">Uncharacterized protein</fullName>
    </submittedName>
</protein>
<accession>C5FYH4</accession>
<dbReference type="Proteomes" id="UP000002035">
    <property type="component" value="Unassembled WGS sequence"/>
</dbReference>
<keyword evidence="2" id="KW-1185">Reference proteome</keyword>
<sequence>MTRSLSYETGGILPDRIFSRFRYDKPLSPEAFKAAHKIIDRWSDVHELDKEFSFLKVKYYLSNGICLSASEEVNGDWKYMYDTEKHASKTAEEIKNPLDIITLQVDPKEQEDKVVIT</sequence>
<dbReference type="GeneID" id="9225797"/>
<name>C5FYH4_ARTOC</name>
<evidence type="ECO:0000313" key="2">
    <source>
        <dbReference type="Proteomes" id="UP000002035"/>
    </source>
</evidence>
<reference evidence="2" key="1">
    <citation type="journal article" date="2012" name="MBio">
        <title>Comparative genome analysis of Trichophyton rubrum and related dermatophytes reveals candidate genes involved in infection.</title>
        <authorList>
            <person name="Martinez D.A."/>
            <person name="Oliver B.G."/>
            <person name="Graeser Y."/>
            <person name="Goldberg J.M."/>
            <person name="Li W."/>
            <person name="Martinez-Rossi N.M."/>
            <person name="Monod M."/>
            <person name="Shelest E."/>
            <person name="Barton R.C."/>
            <person name="Birch E."/>
            <person name="Brakhage A.A."/>
            <person name="Chen Z."/>
            <person name="Gurr S.J."/>
            <person name="Heiman D."/>
            <person name="Heitman J."/>
            <person name="Kosti I."/>
            <person name="Rossi A."/>
            <person name="Saif S."/>
            <person name="Samalova M."/>
            <person name="Saunders C.W."/>
            <person name="Shea T."/>
            <person name="Summerbell R.C."/>
            <person name="Xu J."/>
            <person name="Young S."/>
            <person name="Zeng Q."/>
            <person name="Birren B.W."/>
            <person name="Cuomo C.A."/>
            <person name="White T.C."/>
        </authorList>
    </citation>
    <scope>NUCLEOTIDE SEQUENCE [LARGE SCALE GENOMIC DNA]</scope>
    <source>
        <strain evidence="2">ATCC MYA-4605 / CBS 113480</strain>
    </source>
</reference>
<proteinExistence type="predicted"/>
<dbReference type="OrthoDB" id="10295564at2759"/>
<dbReference type="AlphaFoldDB" id="C5FYH4"/>
<dbReference type="EMBL" id="DS995707">
    <property type="protein sequence ID" value="EEQ34572.1"/>
    <property type="molecule type" value="Genomic_DNA"/>
</dbReference>
<evidence type="ECO:0000313" key="1">
    <source>
        <dbReference type="EMBL" id="EEQ34572.1"/>
    </source>
</evidence>
<dbReference type="RefSeq" id="XP_002843608.1">
    <property type="nucleotide sequence ID" value="XM_002843562.1"/>
</dbReference>